<reference evidence="2" key="1">
    <citation type="submission" date="2023-07" db="EMBL/GenBank/DDBJ databases">
        <title>draft genome sequence of fig (Ficus carica).</title>
        <authorList>
            <person name="Takahashi T."/>
            <person name="Nishimura K."/>
        </authorList>
    </citation>
    <scope>NUCLEOTIDE SEQUENCE</scope>
</reference>
<evidence type="ECO:0000313" key="3">
    <source>
        <dbReference type="Proteomes" id="UP001187192"/>
    </source>
</evidence>
<dbReference type="PANTHER" id="PTHR33240:SF8">
    <property type="entry name" value="OS03G0439900 PROTEIN"/>
    <property type="match status" value="1"/>
</dbReference>
<comment type="caution">
    <text evidence="2">The sequence shown here is derived from an EMBL/GenBank/DDBJ whole genome shotgun (WGS) entry which is preliminary data.</text>
</comment>
<name>A0AA88DAR3_FICCA</name>
<gene>
    <name evidence="2" type="ORF">TIFTF001_020135</name>
</gene>
<feature type="region of interest" description="Disordered" evidence="1">
    <location>
        <begin position="85"/>
        <end position="118"/>
    </location>
</feature>
<accession>A0AA88DAR3</accession>
<dbReference type="EMBL" id="BTGU01000035">
    <property type="protein sequence ID" value="GMN50980.1"/>
    <property type="molecule type" value="Genomic_DNA"/>
</dbReference>
<evidence type="ECO:0000256" key="1">
    <source>
        <dbReference type="SAM" id="MobiDB-lite"/>
    </source>
</evidence>
<evidence type="ECO:0000313" key="2">
    <source>
        <dbReference type="EMBL" id="GMN50980.1"/>
    </source>
</evidence>
<dbReference type="Proteomes" id="UP001187192">
    <property type="component" value="Unassembled WGS sequence"/>
</dbReference>
<keyword evidence="3" id="KW-1185">Reference proteome</keyword>
<sequence>MPPRQFPITFTDDETDRLLHPHNDVLIREIRVADNVIRRILIDNGSSADIMFMDAFSRLRIEGAMLTPAQIPLYGFVGECVRSAGSEQSMSEGHCPSHRRDHLHDGQDRSPPRERSNA</sequence>
<dbReference type="AlphaFoldDB" id="A0AA88DAR3"/>
<protein>
    <submittedName>
        <fullName evidence="2">Uncharacterized protein</fullName>
    </submittedName>
</protein>
<feature type="compositionally biased region" description="Basic and acidic residues" evidence="1">
    <location>
        <begin position="102"/>
        <end position="118"/>
    </location>
</feature>
<proteinExistence type="predicted"/>
<organism evidence="2 3">
    <name type="scientific">Ficus carica</name>
    <name type="common">Common fig</name>
    <dbReference type="NCBI Taxonomy" id="3494"/>
    <lineage>
        <taxon>Eukaryota</taxon>
        <taxon>Viridiplantae</taxon>
        <taxon>Streptophyta</taxon>
        <taxon>Embryophyta</taxon>
        <taxon>Tracheophyta</taxon>
        <taxon>Spermatophyta</taxon>
        <taxon>Magnoliopsida</taxon>
        <taxon>eudicotyledons</taxon>
        <taxon>Gunneridae</taxon>
        <taxon>Pentapetalae</taxon>
        <taxon>rosids</taxon>
        <taxon>fabids</taxon>
        <taxon>Rosales</taxon>
        <taxon>Moraceae</taxon>
        <taxon>Ficeae</taxon>
        <taxon>Ficus</taxon>
    </lineage>
</organism>
<dbReference type="PANTHER" id="PTHR33240">
    <property type="entry name" value="OS08G0508500 PROTEIN"/>
    <property type="match status" value="1"/>
</dbReference>